<dbReference type="Gene3D" id="3.40.50.1820">
    <property type="entry name" value="alpha/beta hydrolase"/>
    <property type="match status" value="1"/>
</dbReference>
<accession>A0ABT8SRX3</accession>
<reference evidence="1" key="1">
    <citation type="journal article" date="2015" name="Int. J. Syst. Evol. Microbiol.">
        <title>Rhizobium oryzicola sp. nov., potential plant-growth-promoting endophytic bacteria isolated from rice roots.</title>
        <authorList>
            <person name="Zhang X.X."/>
            <person name="Gao J.S."/>
            <person name="Cao Y.H."/>
            <person name="Sheirdil R.A."/>
            <person name="Wang X.C."/>
            <person name="Zhang L."/>
        </authorList>
    </citation>
    <scope>NUCLEOTIDE SEQUENCE</scope>
    <source>
        <strain evidence="1">05753</strain>
    </source>
</reference>
<evidence type="ECO:0000313" key="2">
    <source>
        <dbReference type="Proteomes" id="UP001169006"/>
    </source>
</evidence>
<name>A0ABT8SRX3_9HYPH</name>
<dbReference type="InterPro" id="IPR025890">
    <property type="entry name" value="Abhydrolase_bac"/>
</dbReference>
<keyword evidence="1" id="KW-0378">Hydrolase</keyword>
<dbReference type="InterPro" id="IPR029058">
    <property type="entry name" value="AB_hydrolase_fold"/>
</dbReference>
<dbReference type="RefSeq" id="WP_302075202.1">
    <property type="nucleotide sequence ID" value="NZ_JAUKWQ010000001.1"/>
</dbReference>
<evidence type="ECO:0000313" key="1">
    <source>
        <dbReference type="EMBL" id="MDO1581071.1"/>
    </source>
</evidence>
<protein>
    <submittedName>
        <fullName evidence="1">Alpha/beta fold hydrolase</fullName>
    </submittedName>
</protein>
<dbReference type="InterPro" id="IPR050261">
    <property type="entry name" value="FrsA_esterase"/>
</dbReference>
<dbReference type="GO" id="GO:0016787">
    <property type="term" value="F:hydrolase activity"/>
    <property type="evidence" value="ECO:0007669"/>
    <property type="project" value="UniProtKB-KW"/>
</dbReference>
<dbReference type="EMBL" id="JAUKWQ010000001">
    <property type="protein sequence ID" value="MDO1581071.1"/>
    <property type="molecule type" value="Genomic_DNA"/>
</dbReference>
<sequence length="367" mass="40581">MATETDYQTQGVLPSNLPIMADAIKNRLTFPMAWTQAVTDLAAWQKAGRAKVWELTLQKPDATAFNPVVLDEQDRGSYVAQKVVFNLTADSRVLALLLMPKGEGPFPAAIFYHDHGSKFDIGKEKWIKPWNDDGRLQSSKAWAEKYFSGRYPGDELARRGYVVLATDALGWGDRGPLTYEAQQALAANFINMGSSLAGLMALEDVRAAEFLSSYPKVDKQKLAAIGFSMGALRAWQAAALTDTIKATVSVNWMATAKDLMVTGNNQLRGGSAWQMAHPGLMRYLDYPDVASLGAPKPTLFFAGEQDPLFPVNSVETAFSKMRSIWSAWNATDKFQSKIWPGGHVFEAVEQDYAYDWLDTEFGVGRKL</sequence>
<dbReference type="SUPFAM" id="SSF53474">
    <property type="entry name" value="alpha/beta-Hydrolases"/>
    <property type="match status" value="1"/>
</dbReference>
<keyword evidence="2" id="KW-1185">Reference proteome</keyword>
<dbReference type="Pfam" id="PF12715">
    <property type="entry name" value="Abhydrolase_7"/>
    <property type="match status" value="1"/>
</dbReference>
<proteinExistence type="predicted"/>
<dbReference type="Proteomes" id="UP001169006">
    <property type="component" value="Unassembled WGS sequence"/>
</dbReference>
<organism evidence="1 2">
    <name type="scientific">Rhizobium oryzicola</name>
    <dbReference type="NCBI Taxonomy" id="1232668"/>
    <lineage>
        <taxon>Bacteria</taxon>
        <taxon>Pseudomonadati</taxon>
        <taxon>Pseudomonadota</taxon>
        <taxon>Alphaproteobacteria</taxon>
        <taxon>Hyphomicrobiales</taxon>
        <taxon>Rhizobiaceae</taxon>
        <taxon>Rhizobium/Agrobacterium group</taxon>
        <taxon>Rhizobium</taxon>
    </lineage>
</organism>
<comment type="caution">
    <text evidence="1">The sequence shown here is derived from an EMBL/GenBank/DDBJ whole genome shotgun (WGS) entry which is preliminary data.</text>
</comment>
<dbReference type="PANTHER" id="PTHR22946:SF8">
    <property type="entry name" value="ACETYL XYLAN ESTERASE DOMAIN-CONTAINING PROTEIN"/>
    <property type="match status" value="1"/>
</dbReference>
<dbReference type="PANTHER" id="PTHR22946">
    <property type="entry name" value="DIENELACTONE HYDROLASE DOMAIN-CONTAINING PROTEIN-RELATED"/>
    <property type="match status" value="1"/>
</dbReference>
<gene>
    <name evidence="1" type="ORF">Q2T52_03090</name>
</gene>
<reference evidence="1" key="2">
    <citation type="submission" date="2023-07" db="EMBL/GenBank/DDBJ databases">
        <authorList>
            <person name="Sun H."/>
        </authorList>
    </citation>
    <scope>NUCLEOTIDE SEQUENCE</scope>
    <source>
        <strain evidence="1">05753</strain>
    </source>
</reference>